<proteinExistence type="predicted"/>
<accession>A0A2P2PRI4</accession>
<name>A0A2P2PRI4_RHIMU</name>
<dbReference type="AlphaFoldDB" id="A0A2P2PRI4"/>
<dbReference type="EMBL" id="GGEC01076827">
    <property type="protein sequence ID" value="MBX57311.1"/>
    <property type="molecule type" value="Transcribed_RNA"/>
</dbReference>
<evidence type="ECO:0000313" key="1">
    <source>
        <dbReference type="EMBL" id="MBX57311.1"/>
    </source>
</evidence>
<protein>
    <submittedName>
        <fullName evidence="1">Uncharacterized protein</fullName>
    </submittedName>
</protein>
<organism evidence="1">
    <name type="scientific">Rhizophora mucronata</name>
    <name type="common">Asiatic mangrove</name>
    <dbReference type="NCBI Taxonomy" id="61149"/>
    <lineage>
        <taxon>Eukaryota</taxon>
        <taxon>Viridiplantae</taxon>
        <taxon>Streptophyta</taxon>
        <taxon>Embryophyta</taxon>
        <taxon>Tracheophyta</taxon>
        <taxon>Spermatophyta</taxon>
        <taxon>Magnoliopsida</taxon>
        <taxon>eudicotyledons</taxon>
        <taxon>Gunneridae</taxon>
        <taxon>Pentapetalae</taxon>
        <taxon>rosids</taxon>
        <taxon>fabids</taxon>
        <taxon>Malpighiales</taxon>
        <taxon>Rhizophoraceae</taxon>
        <taxon>Rhizophora</taxon>
    </lineage>
</organism>
<reference evidence="1" key="1">
    <citation type="submission" date="2018-02" db="EMBL/GenBank/DDBJ databases">
        <title>Rhizophora mucronata_Transcriptome.</title>
        <authorList>
            <person name="Meera S.P."/>
            <person name="Sreeshan A."/>
            <person name="Augustine A."/>
        </authorList>
    </citation>
    <scope>NUCLEOTIDE SEQUENCE</scope>
    <source>
        <tissue evidence="1">Leaf</tissue>
    </source>
</reference>
<sequence>MGSSSCSQILNLQSLDCKCKTFTFTLVNGSFWLCVPLAEIVD</sequence>